<reference evidence="2 3" key="1">
    <citation type="submission" date="2020-08" db="EMBL/GenBank/DDBJ databases">
        <title>Genomic Encyclopedia of Type Strains, Phase IV (KMG-IV): sequencing the most valuable type-strain genomes for metagenomic binning, comparative biology and taxonomic classification.</title>
        <authorList>
            <person name="Goeker M."/>
        </authorList>
    </citation>
    <scope>NUCLEOTIDE SEQUENCE [LARGE SCALE GENOMIC DNA]</scope>
    <source>
        <strain evidence="2 3">DSM 19331</strain>
    </source>
</reference>
<feature type="compositionally biased region" description="Basic and acidic residues" evidence="1">
    <location>
        <begin position="15"/>
        <end position="30"/>
    </location>
</feature>
<comment type="caution">
    <text evidence="2">The sequence shown here is derived from an EMBL/GenBank/DDBJ whole genome shotgun (WGS) entry which is preliminary data.</text>
</comment>
<organism evidence="2 3">
    <name type="scientific">Rhizobium fabae</name>
    <dbReference type="NCBI Taxonomy" id="573179"/>
    <lineage>
        <taxon>Bacteria</taxon>
        <taxon>Pseudomonadati</taxon>
        <taxon>Pseudomonadota</taxon>
        <taxon>Alphaproteobacteria</taxon>
        <taxon>Hyphomicrobiales</taxon>
        <taxon>Rhizobiaceae</taxon>
        <taxon>Rhizobium/Agrobacterium group</taxon>
        <taxon>Rhizobium</taxon>
    </lineage>
</organism>
<feature type="compositionally biased region" description="Polar residues" evidence="1">
    <location>
        <begin position="36"/>
        <end position="51"/>
    </location>
</feature>
<name>A0A7W6BGU9_9HYPH</name>
<feature type="region of interest" description="Disordered" evidence="1">
    <location>
        <begin position="1"/>
        <end position="51"/>
    </location>
</feature>
<sequence>MFRPTRHLPAVRAPLGEDKDERGRKREDCMKAPSAKESTMAQALKGPNTTGLAGLPISGNGKRFQSASDDQADATVISNASSTVIAPCQFPNSKLRTYPKRRGSGSSILVRLEFRWRDRRSRPNQTVHVLSTASTSKSRHRDRRRVDPMGHPAVLSADRGSGGVGCGALTLSGTDPAGSGIRTCSLPNIYVRNPALNAS</sequence>
<evidence type="ECO:0000313" key="2">
    <source>
        <dbReference type="EMBL" id="MBB3917251.1"/>
    </source>
</evidence>
<evidence type="ECO:0000313" key="3">
    <source>
        <dbReference type="Proteomes" id="UP000545490"/>
    </source>
</evidence>
<dbReference type="AlphaFoldDB" id="A0A7W6BGU9"/>
<feature type="compositionally biased region" description="Polar residues" evidence="1">
    <location>
        <begin position="123"/>
        <end position="136"/>
    </location>
</feature>
<dbReference type="Proteomes" id="UP000545490">
    <property type="component" value="Unassembled WGS sequence"/>
</dbReference>
<proteinExistence type="predicted"/>
<accession>A0A7W6BGU9</accession>
<dbReference type="EMBL" id="JACIDG010000012">
    <property type="protein sequence ID" value="MBB3917251.1"/>
    <property type="molecule type" value="Genomic_DNA"/>
</dbReference>
<protein>
    <submittedName>
        <fullName evidence="2">Uncharacterized protein</fullName>
    </submittedName>
</protein>
<feature type="region of interest" description="Disordered" evidence="1">
    <location>
        <begin position="122"/>
        <end position="146"/>
    </location>
</feature>
<gene>
    <name evidence="2" type="ORF">GGQ65_004567</name>
</gene>
<evidence type="ECO:0000256" key="1">
    <source>
        <dbReference type="SAM" id="MobiDB-lite"/>
    </source>
</evidence>